<organism evidence="2 3">
    <name type="scientific">Goodfellowiella coeruleoviolacea</name>
    <dbReference type="NCBI Taxonomy" id="334858"/>
    <lineage>
        <taxon>Bacteria</taxon>
        <taxon>Bacillati</taxon>
        <taxon>Actinomycetota</taxon>
        <taxon>Actinomycetes</taxon>
        <taxon>Pseudonocardiales</taxon>
        <taxon>Pseudonocardiaceae</taxon>
        <taxon>Goodfellowiella</taxon>
    </lineage>
</organism>
<dbReference type="AlphaFoldDB" id="A0AAE3KHK3"/>
<comment type="caution">
    <text evidence="2">The sequence shown here is derived from an EMBL/GenBank/DDBJ whole genome shotgun (WGS) entry which is preliminary data.</text>
</comment>
<keyword evidence="3" id="KW-1185">Reference proteome</keyword>
<sequence>MAEHAGLPLTLLVGLAQPLALVERFLFQRHTHRRGGGETPGTDYPVVSVS</sequence>
<protein>
    <submittedName>
        <fullName evidence="2">Uncharacterized protein</fullName>
    </submittedName>
</protein>
<evidence type="ECO:0000313" key="2">
    <source>
        <dbReference type="EMBL" id="MCP2167435.1"/>
    </source>
</evidence>
<accession>A0AAE3KHK3</accession>
<name>A0AAE3KHK3_9PSEU</name>
<dbReference type="Proteomes" id="UP001206128">
    <property type="component" value="Unassembled WGS sequence"/>
</dbReference>
<feature type="region of interest" description="Disordered" evidence="1">
    <location>
        <begin position="31"/>
        <end position="50"/>
    </location>
</feature>
<dbReference type="RefSeq" id="WP_253774329.1">
    <property type="nucleotide sequence ID" value="NZ_JAMTCK010000010.1"/>
</dbReference>
<gene>
    <name evidence="2" type="ORF">LX83_004308</name>
</gene>
<reference evidence="2" key="1">
    <citation type="submission" date="2022-06" db="EMBL/GenBank/DDBJ databases">
        <title>Genomic Encyclopedia of Archaeal and Bacterial Type Strains, Phase II (KMG-II): from individual species to whole genera.</title>
        <authorList>
            <person name="Goeker M."/>
        </authorList>
    </citation>
    <scope>NUCLEOTIDE SEQUENCE</scope>
    <source>
        <strain evidence="2">DSM 43935</strain>
    </source>
</reference>
<evidence type="ECO:0000256" key="1">
    <source>
        <dbReference type="SAM" id="MobiDB-lite"/>
    </source>
</evidence>
<dbReference type="EMBL" id="JAMTCK010000010">
    <property type="protein sequence ID" value="MCP2167435.1"/>
    <property type="molecule type" value="Genomic_DNA"/>
</dbReference>
<proteinExistence type="predicted"/>
<evidence type="ECO:0000313" key="3">
    <source>
        <dbReference type="Proteomes" id="UP001206128"/>
    </source>
</evidence>